<feature type="transmembrane region" description="Helical" evidence="7">
    <location>
        <begin position="57"/>
        <end position="75"/>
    </location>
</feature>
<evidence type="ECO:0000313" key="11">
    <source>
        <dbReference type="Proteomes" id="UP000719500"/>
    </source>
</evidence>
<dbReference type="EMBL" id="JACSNX010000016">
    <property type="protein sequence ID" value="MBM6851762.1"/>
    <property type="molecule type" value="Genomic_DNA"/>
</dbReference>
<dbReference type="SUPFAM" id="SSF82689">
    <property type="entry name" value="Mechanosensitive channel protein MscS (YggB), C-terminal domain"/>
    <property type="match status" value="1"/>
</dbReference>
<gene>
    <name evidence="10" type="ORF">H9X91_09975</name>
</gene>
<accession>A0ABS2FVU2</accession>
<evidence type="ECO:0000259" key="8">
    <source>
        <dbReference type="Pfam" id="PF00924"/>
    </source>
</evidence>
<dbReference type="Pfam" id="PF21082">
    <property type="entry name" value="MS_channel_3rd"/>
    <property type="match status" value="1"/>
</dbReference>
<keyword evidence="3" id="KW-1003">Cell membrane</keyword>
<keyword evidence="5 7" id="KW-1133">Transmembrane helix</keyword>
<name>A0ABS2FVU2_9FIRM</name>
<evidence type="ECO:0000256" key="4">
    <source>
        <dbReference type="ARBA" id="ARBA00022692"/>
    </source>
</evidence>
<dbReference type="SUPFAM" id="SSF82861">
    <property type="entry name" value="Mechanosensitive channel protein MscS (YggB), transmembrane region"/>
    <property type="match status" value="1"/>
</dbReference>
<dbReference type="InterPro" id="IPR011014">
    <property type="entry name" value="MscS_channel_TM-2"/>
</dbReference>
<organism evidence="10 11">
    <name type="scientific">Oscillibacter valericigenes</name>
    <dbReference type="NCBI Taxonomy" id="351091"/>
    <lineage>
        <taxon>Bacteria</taxon>
        <taxon>Bacillati</taxon>
        <taxon>Bacillota</taxon>
        <taxon>Clostridia</taxon>
        <taxon>Eubacteriales</taxon>
        <taxon>Oscillospiraceae</taxon>
        <taxon>Oscillibacter</taxon>
    </lineage>
</organism>
<dbReference type="SUPFAM" id="SSF50182">
    <property type="entry name" value="Sm-like ribonucleoproteins"/>
    <property type="match status" value="1"/>
</dbReference>
<comment type="caution">
    <text evidence="10">The sequence shown here is derived from an EMBL/GenBank/DDBJ whole genome shotgun (WGS) entry which is preliminary data.</text>
</comment>
<dbReference type="InterPro" id="IPR045275">
    <property type="entry name" value="MscS_archaea/bacteria_type"/>
</dbReference>
<feature type="transmembrane region" description="Helical" evidence="7">
    <location>
        <begin position="15"/>
        <end position="37"/>
    </location>
</feature>
<evidence type="ECO:0000256" key="6">
    <source>
        <dbReference type="ARBA" id="ARBA00023136"/>
    </source>
</evidence>
<dbReference type="Gene3D" id="2.30.30.60">
    <property type="match status" value="1"/>
</dbReference>
<dbReference type="Gene3D" id="3.30.70.100">
    <property type="match status" value="1"/>
</dbReference>
<dbReference type="InterPro" id="IPR006685">
    <property type="entry name" value="MscS_channel_2nd"/>
</dbReference>
<dbReference type="InterPro" id="IPR023408">
    <property type="entry name" value="MscS_beta-dom_sf"/>
</dbReference>
<keyword evidence="11" id="KW-1185">Reference proteome</keyword>
<comment type="similarity">
    <text evidence="2">Belongs to the MscS (TC 1.A.23) family.</text>
</comment>
<protein>
    <submittedName>
        <fullName evidence="10">Mechanosensitive ion channel family protein</fullName>
    </submittedName>
</protein>
<keyword evidence="6 7" id="KW-0472">Membrane</keyword>
<dbReference type="InterPro" id="IPR010920">
    <property type="entry name" value="LSM_dom_sf"/>
</dbReference>
<comment type="subcellular location">
    <subcellularLocation>
        <location evidence="1">Cell membrane</location>
        <topology evidence="1">Multi-pass membrane protein</topology>
    </subcellularLocation>
</comment>
<evidence type="ECO:0000256" key="7">
    <source>
        <dbReference type="SAM" id="Phobius"/>
    </source>
</evidence>
<dbReference type="Pfam" id="PF00924">
    <property type="entry name" value="MS_channel_2nd"/>
    <property type="match status" value="1"/>
</dbReference>
<evidence type="ECO:0000313" key="10">
    <source>
        <dbReference type="EMBL" id="MBM6851762.1"/>
    </source>
</evidence>
<dbReference type="InterPro" id="IPR049278">
    <property type="entry name" value="MS_channel_C"/>
</dbReference>
<feature type="domain" description="Mechanosensitive ion channel MscS C-terminal" evidence="9">
    <location>
        <begin position="179"/>
        <end position="257"/>
    </location>
</feature>
<evidence type="ECO:0000256" key="1">
    <source>
        <dbReference type="ARBA" id="ARBA00004651"/>
    </source>
</evidence>
<dbReference type="InterPro" id="IPR006686">
    <property type="entry name" value="MscS_channel_CS"/>
</dbReference>
<dbReference type="PANTHER" id="PTHR30221">
    <property type="entry name" value="SMALL-CONDUCTANCE MECHANOSENSITIVE CHANNEL"/>
    <property type="match status" value="1"/>
</dbReference>
<evidence type="ECO:0000256" key="3">
    <source>
        <dbReference type="ARBA" id="ARBA00022475"/>
    </source>
</evidence>
<dbReference type="PANTHER" id="PTHR30221:SF1">
    <property type="entry name" value="SMALL-CONDUCTANCE MECHANOSENSITIVE CHANNEL"/>
    <property type="match status" value="1"/>
</dbReference>
<evidence type="ECO:0000256" key="2">
    <source>
        <dbReference type="ARBA" id="ARBA00008017"/>
    </source>
</evidence>
<feature type="domain" description="Mechanosensitive ion channel MscS" evidence="8">
    <location>
        <begin position="102"/>
        <end position="168"/>
    </location>
</feature>
<dbReference type="Gene3D" id="1.10.287.1260">
    <property type="match status" value="1"/>
</dbReference>
<proteinExistence type="inferred from homology"/>
<dbReference type="InterPro" id="IPR011066">
    <property type="entry name" value="MscS_channel_C_sf"/>
</dbReference>
<evidence type="ECO:0000259" key="9">
    <source>
        <dbReference type="Pfam" id="PF21082"/>
    </source>
</evidence>
<reference evidence="10 11" key="1">
    <citation type="journal article" date="2021" name="Sci. Rep.">
        <title>The distribution of antibiotic resistance genes in chicken gut microbiota commensals.</title>
        <authorList>
            <person name="Juricova H."/>
            <person name="Matiasovicova J."/>
            <person name="Kubasova T."/>
            <person name="Cejkova D."/>
            <person name="Rychlik I."/>
        </authorList>
    </citation>
    <scope>NUCLEOTIDE SEQUENCE [LARGE SCALE GENOMIC DNA]</scope>
    <source>
        <strain evidence="10 11">An411</strain>
    </source>
</reference>
<sequence>MPDLTSTFTNALGKFSISVILSAAATLVICLVVVHLLGKLLRRLLARTKLDERIQKYLLTGVKLILYIVTVLIVAESLNIPMTSLVALLSVGSLGVTLAAEDILGNVAGGLVILSSRPFSIGDYVEVSGVSGTVHEISLNHTKLVTPDGHLVMLPNKELASSQMTNYTVLGRRRVVQKVTASYDAPTETVKAACRRALELTDNLLDDPPPAVYLTAYQESSIQYTVYCWATPENWWGAYLALGEHLRDAFQEFGVEMTYDHLNVHIVENRS</sequence>
<keyword evidence="4 7" id="KW-0812">Transmembrane</keyword>
<dbReference type="Proteomes" id="UP000719500">
    <property type="component" value="Unassembled WGS sequence"/>
</dbReference>
<dbReference type="RefSeq" id="WP_204804756.1">
    <property type="nucleotide sequence ID" value="NZ_JACSNX010000016.1"/>
</dbReference>
<evidence type="ECO:0000256" key="5">
    <source>
        <dbReference type="ARBA" id="ARBA00022989"/>
    </source>
</evidence>
<dbReference type="PROSITE" id="PS01246">
    <property type="entry name" value="UPF0003"/>
    <property type="match status" value="1"/>
</dbReference>